<dbReference type="PANTHER" id="PTHR20941">
    <property type="entry name" value="FOLATE SYNTHESIS PROTEINS"/>
    <property type="match status" value="1"/>
</dbReference>
<dbReference type="RefSeq" id="WP_179716366.1">
    <property type="nucleotide sequence ID" value="NZ_JACBZT010000001.1"/>
</dbReference>
<dbReference type="InterPro" id="IPR006390">
    <property type="entry name" value="DHP_synth_dom"/>
</dbReference>
<proteinExistence type="inferred from homology"/>
<dbReference type="EMBL" id="JACBZT010000001">
    <property type="protein sequence ID" value="NYJ05757.1"/>
    <property type="molecule type" value="Genomic_DNA"/>
</dbReference>
<sequence>MGVREFGGRRFDLSRRVLVGAVVDVTPDSFHAPGTTFRFEDALAACRQAEEEGADWLDLGGVAYAPGAWVPAAEELDRLLPVVTAAAEQTGLVVSVDTMRADVAREVIAAGATIINDASGLKEPAIVDVAAETGAGLIITHAADGPGTASFRPTYDDVSAEVVEFLRRQVAFCLDRGVRPEQLVIDPGIDLHKNTYHSLELVRRMDELAELGYPILAAVSRKDFIGEAIGETRTEDRLEGSLATTVACILQGARLVRAHDVRPTVRAVRMTEVLLGMTPPVYALHNLV</sequence>
<evidence type="ECO:0000256" key="1">
    <source>
        <dbReference type="ARBA" id="ARBA00009503"/>
    </source>
</evidence>
<dbReference type="NCBIfam" id="TIGR01496">
    <property type="entry name" value="DHPS"/>
    <property type="match status" value="1"/>
</dbReference>
<protein>
    <submittedName>
        <fullName evidence="3">Dihydropteroate synthase</fullName>
        <ecNumber evidence="3">2.5.1.15</ecNumber>
    </submittedName>
</protein>
<dbReference type="InterPro" id="IPR000489">
    <property type="entry name" value="Pterin-binding_dom"/>
</dbReference>
<dbReference type="SUPFAM" id="SSF51717">
    <property type="entry name" value="Dihydropteroate synthetase-like"/>
    <property type="match status" value="1"/>
</dbReference>
<dbReference type="InterPro" id="IPR011005">
    <property type="entry name" value="Dihydropteroate_synth-like_sf"/>
</dbReference>
<keyword evidence="4" id="KW-1185">Reference proteome</keyword>
<evidence type="ECO:0000313" key="3">
    <source>
        <dbReference type="EMBL" id="NYJ05757.1"/>
    </source>
</evidence>
<dbReference type="Gene3D" id="3.20.20.20">
    <property type="entry name" value="Dihydropteroate synthase-like"/>
    <property type="match status" value="1"/>
</dbReference>
<comment type="similarity">
    <text evidence="1">Belongs to the DHPS family.</text>
</comment>
<dbReference type="Pfam" id="PF00809">
    <property type="entry name" value="Pterin_bind"/>
    <property type="match status" value="1"/>
</dbReference>
<dbReference type="CDD" id="cd00739">
    <property type="entry name" value="DHPS"/>
    <property type="match status" value="1"/>
</dbReference>
<name>A0A853CEC7_9ACTN</name>
<evidence type="ECO:0000313" key="4">
    <source>
        <dbReference type="Proteomes" id="UP000541969"/>
    </source>
</evidence>
<dbReference type="PROSITE" id="PS50972">
    <property type="entry name" value="PTERIN_BINDING"/>
    <property type="match status" value="1"/>
</dbReference>
<dbReference type="Proteomes" id="UP000541969">
    <property type="component" value="Unassembled WGS sequence"/>
</dbReference>
<evidence type="ECO:0000259" key="2">
    <source>
        <dbReference type="PROSITE" id="PS50972"/>
    </source>
</evidence>
<organism evidence="3 4">
    <name type="scientific">Petropleomorpha daqingensis</name>
    <dbReference type="NCBI Taxonomy" id="2026353"/>
    <lineage>
        <taxon>Bacteria</taxon>
        <taxon>Bacillati</taxon>
        <taxon>Actinomycetota</taxon>
        <taxon>Actinomycetes</taxon>
        <taxon>Geodermatophilales</taxon>
        <taxon>Geodermatophilaceae</taxon>
        <taxon>Petropleomorpha</taxon>
    </lineage>
</organism>
<dbReference type="InterPro" id="IPR045031">
    <property type="entry name" value="DHP_synth-like"/>
</dbReference>
<gene>
    <name evidence="3" type="ORF">GGQ55_002035</name>
</gene>
<dbReference type="EC" id="2.5.1.15" evidence="3"/>
<dbReference type="PANTHER" id="PTHR20941:SF8">
    <property type="entry name" value="INACTIVE DIHYDROPTEROATE SYNTHASE 2"/>
    <property type="match status" value="1"/>
</dbReference>
<accession>A0A853CEC7</accession>
<dbReference type="GO" id="GO:0004156">
    <property type="term" value="F:dihydropteroate synthase activity"/>
    <property type="evidence" value="ECO:0007669"/>
    <property type="project" value="UniProtKB-EC"/>
</dbReference>
<comment type="caution">
    <text evidence="3">The sequence shown here is derived from an EMBL/GenBank/DDBJ whole genome shotgun (WGS) entry which is preliminary data.</text>
</comment>
<reference evidence="3 4" key="1">
    <citation type="submission" date="2020-07" db="EMBL/GenBank/DDBJ databases">
        <title>Sequencing the genomes of 1000 actinobacteria strains.</title>
        <authorList>
            <person name="Klenk H.-P."/>
        </authorList>
    </citation>
    <scope>NUCLEOTIDE SEQUENCE [LARGE SCALE GENOMIC DNA]</scope>
    <source>
        <strain evidence="3 4">DSM 104001</strain>
    </source>
</reference>
<dbReference type="GO" id="GO:0009396">
    <property type="term" value="P:folic acid-containing compound biosynthetic process"/>
    <property type="evidence" value="ECO:0007669"/>
    <property type="project" value="InterPro"/>
</dbReference>
<dbReference type="AlphaFoldDB" id="A0A853CEC7"/>
<dbReference type="GO" id="GO:0005829">
    <property type="term" value="C:cytosol"/>
    <property type="evidence" value="ECO:0007669"/>
    <property type="project" value="TreeGrafter"/>
</dbReference>
<feature type="domain" description="Pterin-binding" evidence="2">
    <location>
        <begin position="16"/>
        <end position="269"/>
    </location>
</feature>
<keyword evidence="3" id="KW-0808">Transferase</keyword>